<dbReference type="AlphaFoldDB" id="A0A699ZET5"/>
<dbReference type="Proteomes" id="UP000485058">
    <property type="component" value="Unassembled WGS sequence"/>
</dbReference>
<dbReference type="SUPFAM" id="SSF48452">
    <property type="entry name" value="TPR-like"/>
    <property type="match status" value="1"/>
</dbReference>
<evidence type="ECO:0000313" key="1">
    <source>
        <dbReference type="EMBL" id="GFH14062.1"/>
    </source>
</evidence>
<organism evidence="1 2">
    <name type="scientific">Haematococcus lacustris</name>
    <name type="common">Green alga</name>
    <name type="synonym">Haematococcus pluvialis</name>
    <dbReference type="NCBI Taxonomy" id="44745"/>
    <lineage>
        <taxon>Eukaryota</taxon>
        <taxon>Viridiplantae</taxon>
        <taxon>Chlorophyta</taxon>
        <taxon>core chlorophytes</taxon>
        <taxon>Chlorophyceae</taxon>
        <taxon>CS clade</taxon>
        <taxon>Chlamydomonadales</taxon>
        <taxon>Haematococcaceae</taxon>
        <taxon>Haematococcus</taxon>
    </lineage>
</organism>
<proteinExistence type="predicted"/>
<gene>
    <name evidence="1" type="ORF">HaLaN_10039</name>
</gene>
<protein>
    <submittedName>
        <fullName evidence="1">Putative eyespot globule-associated protein 1</fullName>
    </submittedName>
</protein>
<feature type="non-terminal residue" evidence="1">
    <location>
        <position position="1"/>
    </location>
</feature>
<name>A0A699ZET5_HAELA</name>
<accession>A0A699ZET5</accession>
<keyword evidence="2" id="KW-1185">Reference proteome</keyword>
<dbReference type="EMBL" id="BLLF01000682">
    <property type="protein sequence ID" value="GFH14062.1"/>
    <property type="molecule type" value="Genomic_DNA"/>
</dbReference>
<dbReference type="Gene3D" id="1.25.40.10">
    <property type="entry name" value="Tetratricopeptide repeat domain"/>
    <property type="match status" value="1"/>
</dbReference>
<reference evidence="1 2" key="1">
    <citation type="submission" date="2020-02" db="EMBL/GenBank/DDBJ databases">
        <title>Draft genome sequence of Haematococcus lacustris strain NIES-144.</title>
        <authorList>
            <person name="Morimoto D."/>
            <person name="Nakagawa S."/>
            <person name="Yoshida T."/>
            <person name="Sawayama S."/>
        </authorList>
    </citation>
    <scope>NUCLEOTIDE SEQUENCE [LARGE SCALE GENOMIC DNA]</scope>
    <source>
        <strain evidence="1 2">NIES-144</strain>
    </source>
</reference>
<comment type="caution">
    <text evidence="1">The sequence shown here is derived from an EMBL/GenBank/DDBJ whole genome shotgun (WGS) entry which is preliminary data.</text>
</comment>
<dbReference type="InterPro" id="IPR011990">
    <property type="entry name" value="TPR-like_helical_dom_sf"/>
</dbReference>
<sequence length="139" mass="14851">MMAEAISTLADMNFAEGHLQLAEDNVRVAMRSAEEAKEWVLAVKLANNLGAVLKKANKRPELLALHQSTWETAVDKLGIAHPFALVARANLVEALEEGGDAAGAKQLLQEVLDKLLSGEADQVKVVEGLGLDPHPAPIN</sequence>
<feature type="non-terminal residue" evidence="1">
    <location>
        <position position="139"/>
    </location>
</feature>
<evidence type="ECO:0000313" key="2">
    <source>
        <dbReference type="Proteomes" id="UP000485058"/>
    </source>
</evidence>